<keyword evidence="5 6" id="KW-0234">DNA repair</keyword>
<dbReference type="GO" id="GO:0000400">
    <property type="term" value="F:four-way junction DNA binding"/>
    <property type="evidence" value="ECO:0007669"/>
    <property type="project" value="UniProtKB-UniRule"/>
</dbReference>
<dbReference type="HAMAP" id="MF_00031">
    <property type="entry name" value="DNA_HJ_migration_RuvA"/>
    <property type="match status" value="1"/>
</dbReference>
<evidence type="ECO:0000313" key="10">
    <source>
        <dbReference type="Proteomes" id="UP000576082"/>
    </source>
</evidence>
<dbReference type="InterPro" id="IPR010994">
    <property type="entry name" value="RuvA_2-like"/>
</dbReference>
<dbReference type="SUPFAM" id="SSF46929">
    <property type="entry name" value="DNA helicase RuvA subunit, C-terminal domain"/>
    <property type="match status" value="1"/>
</dbReference>
<keyword evidence="2 6" id="KW-0227">DNA damage</keyword>
<evidence type="ECO:0000256" key="2">
    <source>
        <dbReference type="ARBA" id="ARBA00022763"/>
    </source>
</evidence>
<dbReference type="EMBL" id="JABANE010000124">
    <property type="protein sequence ID" value="NME71969.1"/>
    <property type="molecule type" value="Genomic_DNA"/>
</dbReference>
<evidence type="ECO:0000256" key="5">
    <source>
        <dbReference type="ARBA" id="ARBA00023204"/>
    </source>
</evidence>
<accession>A0A7X9XCT8</accession>
<keyword evidence="1 6" id="KW-0963">Cytoplasm</keyword>
<sequence>MYYYIRGKLAKKLPTFAVLDVQGIGYEIRWPLNAFSLLNEGEECTLYTYLYVKEDVQQLYGFATENDRSLFLLLISVSGIGPSTGLAFLSSLSSSEICSAIMQEDSKTIQSVKGVGAKTAQRVVIELRDKISKLQYSGELMQTTVAVASDSAKVDEAMDALVALGFTRAGAQKSIKLIIKKHGSDLSVEKLIKLALKNN</sequence>
<evidence type="ECO:0000256" key="4">
    <source>
        <dbReference type="ARBA" id="ARBA00023172"/>
    </source>
</evidence>
<dbReference type="Pfam" id="PF14520">
    <property type="entry name" value="HHH_5"/>
    <property type="match status" value="1"/>
</dbReference>
<keyword evidence="4 6" id="KW-0233">DNA recombination</keyword>
<dbReference type="AlphaFoldDB" id="A0A7X9XCT8"/>
<dbReference type="Pfam" id="PF01330">
    <property type="entry name" value="RuvA_N"/>
    <property type="match status" value="1"/>
</dbReference>
<evidence type="ECO:0000259" key="8">
    <source>
        <dbReference type="SMART" id="SM00278"/>
    </source>
</evidence>
<dbReference type="Pfam" id="PF07499">
    <property type="entry name" value="RuvA_C"/>
    <property type="match status" value="1"/>
</dbReference>
<proteinExistence type="inferred from homology"/>
<comment type="caution">
    <text evidence="9">The sequence shown here is derived from an EMBL/GenBank/DDBJ whole genome shotgun (WGS) entry which is preliminary data.</text>
</comment>
<dbReference type="Gene3D" id="2.40.50.140">
    <property type="entry name" value="Nucleic acid-binding proteins"/>
    <property type="match status" value="1"/>
</dbReference>
<dbReference type="GO" id="GO:0005737">
    <property type="term" value="C:cytoplasm"/>
    <property type="evidence" value="ECO:0007669"/>
    <property type="project" value="UniProtKB-SubCell"/>
</dbReference>
<keyword evidence="10" id="KW-1185">Reference proteome</keyword>
<gene>
    <name evidence="6 9" type="primary">ruvA</name>
    <name evidence="9" type="ORF">HHU12_28650</name>
</gene>
<comment type="function">
    <text evidence="6">The RuvA-RuvB-RuvC complex processes Holliday junction (HJ) DNA during genetic recombination and DNA repair, while the RuvA-RuvB complex plays an important role in the rescue of blocked DNA replication forks via replication fork reversal (RFR). RuvA specifically binds to HJ cruciform DNA, conferring on it an open structure. The RuvB hexamer acts as an ATP-dependent pump, pulling dsDNA into and through the RuvAB complex. HJ branch migration allows RuvC to scan DNA until it finds its consensus sequence, where it cleaves and resolves the cruciform DNA.</text>
</comment>
<feature type="domain" description="Helix-hairpin-helix DNA-binding motif class 1" evidence="8">
    <location>
        <begin position="107"/>
        <end position="126"/>
    </location>
</feature>
<dbReference type="InterPro" id="IPR013849">
    <property type="entry name" value="DNA_helicase_Holl-junc_RuvA_I"/>
</dbReference>
<protein>
    <recommendedName>
        <fullName evidence="6">Holliday junction branch migration complex subunit RuvA</fullName>
    </recommendedName>
</protein>
<keyword evidence="7" id="KW-0472">Membrane</keyword>
<dbReference type="RefSeq" id="WP_169660169.1">
    <property type="nucleotide sequence ID" value="NZ_JABANE010000124.1"/>
</dbReference>
<dbReference type="GO" id="GO:0005524">
    <property type="term" value="F:ATP binding"/>
    <property type="evidence" value="ECO:0007669"/>
    <property type="project" value="InterPro"/>
</dbReference>
<evidence type="ECO:0000256" key="6">
    <source>
        <dbReference type="HAMAP-Rule" id="MF_00031"/>
    </source>
</evidence>
<dbReference type="GO" id="GO:0009378">
    <property type="term" value="F:four-way junction helicase activity"/>
    <property type="evidence" value="ECO:0007669"/>
    <property type="project" value="InterPro"/>
</dbReference>
<dbReference type="InterPro" id="IPR011114">
    <property type="entry name" value="RuvA_C"/>
</dbReference>
<dbReference type="NCBIfam" id="TIGR00084">
    <property type="entry name" value="ruvA"/>
    <property type="match status" value="1"/>
</dbReference>
<dbReference type="InterPro" id="IPR036267">
    <property type="entry name" value="RuvA_C_sf"/>
</dbReference>
<dbReference type="GO" id="GO:0009379">
    <property type="term" value="C:Holliday junction helicase complex"/>
    <property type="evidence" value="ECO:0007669"/>
    <property type="project" value="InterPro"/>
</dbReference>
<name>A0A7X9XCT8_9BACT</name>
<dbReference type="Proteomes" id="UP000576082">
    <property type="component" value="Unassembled WGS sequence"/>
</dbReference>
<dbReference type="CDD" id="cd14332">
    <property type="entry name" value="UBA_RuvA_C"/>
    <property type="match status" value="1"/>
</dbReference>
<dbReference type="SUPFAM" id="SSF47781">
    <property type="entry name" value="RuvA domain 2-like"/>
    <property type="match status" value="1"/>
</dbReference>
<keyword evidence="7" id="KW-1133">Transmembrane helix</keyword>
<reference evidence="9 10" key="1">
    <citation type="submission" date="2020-04" db="EMBL/GenBank/DDBJ databases">
        <title>Flammeovirga sp. SR4, a novel species isolated from seawater.</title>
        <authorList>
            <person name="Wang X."/>
        </authorList>
    </citation>
    <scope>NUCLEOTIDE SEQUENCE [LARGE SCALE GENOMIC DNA]</scope>
    <source>
        <strain evidence="9 10">ATCC 23126</strain>
    </source>
</reference>
<feature type="transmembrane region" description="Helical" evidence="7">
    <location>
        <begin position="70"/>
        <end position="89"/>
    </location>
</feature>
<comment type="domain">
    <text evidence="6">Has three domains with a flexible linker between the domains II and III and assumes an 'L' shape. Domain III is highly mobile and contacts RuvB.</text>
</comment>
<comment type="similarity">
    <text evidence="6">Belongs to the RuvA family.</text>
</comment>
<dbReference type="InterPro" id="IPR000085">
    <property type="entry name" value="RuvA"/>
</dbReference>
<dbReference type="GO" id="GO:0048476">
    <property type="term" value="C:Holliday junction resolvase complex"/>
    <property type="evidence" value="ECO:0007669"/>
    <property type="project" value="UniProtKB-UniRule"/>
</dbReference>
<evidence type="ECO:0000313" key="9">
    <source>
        <dbReference type="EMBL" id="NME71969.1"/>
    </source>
</evidence>
<organism evidence="9 10">
    <name type="scientific">Flammeovirga aprica JL-4</name>
    <dbReference type="NCBI Taxonomy" id="694437"/>
    <lineage>
        <taxon>Bacteria</taxon>
        <taxon>Pseudomonadati</taxon>
        <taxon>Bacteroidota</taxon>
        <taxon>Cytophagia</taxon>
        <taxon>Cytophagales</taxon>
        <taxon>Flammeovirgaceae</taxon>
        <taxon>Flammeovirga</taxon>
    </lineage>
</organism>
<keyword evidence="7" id="KW-0812">Transmembrane</keyword>
<keyword evidence="3 6" id="KW-0238">DNA-binding</keyword>
<dbReference type="InterPro" id="IPR012340">
    <property type="entry name" value="NA-bd_OB-fold"/>
</dbReference>
<evidence type="ECO:0000256" key="1">
    <source>
        <dbReference type="ARBA" id="ARBA00022490"/>
    </source>
</evidence>
<dbReference type="GO" id="GO:0006281">
    <property type="term" value="P:DNA repair"/>
    <property type="evidence" value="ECO:0007669"/>
    <property type="project" value="UniProtKB-UniRule"/>
</dbReference>
<feature type="domain" description="Helix-hairpin-helix DNA-binding motif class 1" evidence="8">
    <location>
        <begin position="72"/>
        <end position="91"/>
    </location>
</feature>
<feature type="region of interest" description="Domain III" evidence="6">
    <location>
        <begin position="149"/>
        <end position="199"/>
    </location>
</feature>
<dbReference type="GO" id="GO:0006310">
    <property type="term" value="P:DNA recombination"/>
    <property type="evidence" value="ECO:0007669"/>
    <property type="project" value="UniProtKB-UniRule"/>
</dbReference>
<evidence type="ECO:0000256" key="3">
    <source>
        <dbReference type="ARBA" id="ARBA00023125"/>
    </source>
</evidence>
<dbReference type="SUPFAM" id="SSF50249">
    <property type="entry name" value="Nucleic acid-binding proteins"/>
    <property type="match status" value="1"/>
</dbReference>
<dbReference type="Gene3D" id="1.10.150.20">
    <property type="entry name" value="5' to 3' exonuclease, C-terminal subdomain"/>
    <property type="match status" value="1"/>
</dbReference>
<dbReference type="InterPro" id="IPR003583">
    <property type="entry name" value="Hlx-hairpin-Hlx_DNA-bd_motif"/>
</dbReference>
<dbReference type="SMART" id="SM00278">
    <property type="entry name" value="HhH1"/>
    <property type="match status" value="2"/>
</dbReference>
<evidence type="ECO:0000256" key="7">
    <source>
        <dbReference type="SAM" id="Phobius"/>
    </source>
</evidence>
<comment type="subcellular location">
    <subcellularLocation>
        <location evidence="6">Cytoplasm</location>
    </subcellularLocation>
</comment>
<comment type="subunit">
    <text evidence="6">Homotetramer. Forms an RuvA(8)-RuvB(12)-Holliday junction (HJ) complex. HJ DNA is sandwiched between 2 RuvA tetramers; dsDNA enters through RuvA and exits via RuvB. An RuvB hexamer assembles on each DNA strand where it exits the tetramer. Each RuvB hexamer is contacted by two RuvA subunits (via domain III) on 2 adjacent RuvB subunits; this complex drives branch migration. In the full resolvosome a probable DNA-RuvA(4)-RuvB(12)-RuvC(2) complex forms which resolves the HJ.</text>
</comment>
<comment type="caution">
    <text evidence="6">Lacks conserved residue(s) required for the propagation of feature annotation.</text>
</comment>
<dbReference type="Gene3D" id="1.10.8.10">
    <property type="entry name" value="DNA helicase RuvA subunit, C-terminal domain"/>
    <property type="match status" value="1"/>
</dbReference>